<evidence type="ECO:0000256" key="1">
    <source>
        <dbReference type="SAM" id="MobiDB-lite"/>
    </source>
</evidence>
<dbReference type="AlphaFoldDB" id="A0A1V3N9T6"/>
<sequence>MSANISGPARLLAALCLLLSASGHIGAQEHRHHGAHVHGVAELNIVLDGTTLLVELHSPAHNLVGFEHPPRTEAQHQALTRARAALEDADRVFSLPAAAACSLIGVEAESVLFGKSHDHRNHAHHHKHDHDHDHKPGNEHQHADIHVHYEFHCTNVNALRYMDMLLFESFPGTERLRVQRIGRGGQDATTLTPERNRLPM</sequence>
<feature type="signal peptide" evidence="2">
    <location>
        <begin position="1"/>
        <end position="27"/>
    </location>
</feature>
<dbReference type="RefSeq" id="WP_077280150.1">
    <property type="nucleotide sequence ID" value="NZ_MVBK01000122.1"/>
</dbReference>
<feature type="region of interest" description="Disordered" evidence="1">
    <location>
        <begin position="120"/>
        <end position="140"/>
    </location>
</feature>
<evidence type="ECO:0008006" key="5">
    <source>
        <dbReference type="Google" id="ProtNLM"/>
    </source>
</evidence>
<feature type="chain" id="PRO_5010730451" description="DUF2796 domain-containing protein" evidence="2">
    <location>
        <begin position="28"/>
        <end position="200"/>
    </location>
</feature>
<evidence type="ECO:0000313" key="3">
    <source>
        <dbReference type="EMBL" id="OOG21795.1"/>
    </source>
</evidence>
<dbReference type="InterPro" id="IPR021253">
    <property type="entry name" value="ZrgA-like"/>
</dbReference>
<gene>
    <name evidence="3" type="ORF">B1C78_15990</name>
</gene>
<organism evidence="3 4">
    <name type="scientific">Thioalkalivibrio denitrificans</name>
    <dbReference type="NCBI Taxonomy" id="108003"/>
    <lineage>
        <taxon>Bacteria</taxon>
        <taxon>Pseudomonadati</taxon>
        <taxon>Pseudomonadota</taxon>
        <taxon>Gammaproteobacteria</taxon>
        <taxon>Chromatiales</taxon>
        <taxon>Ectothiorhodospiraceae</taxon>
        <taxon>Thioalkalivibrio</taxon>
    </lineage>
</organism>
<dbReference type="EMBL" id="MVBK01000122">
    <property type="protein sequence ID" value="OOG21795.1"/>
    <property type="molecule type" value="Genomic_DNA"/>
</dbReference>
<proteinExistence type="predicted"/>
<feature type="compositionally biased region" description="Basic residues" evidence="1">
    <location>
        <begin position="120"/>
        <end position="129"/>
    </location>
</feature>
<reference evidence="3 4" key="1">
    <citation type="submission" date="2017-02" db="EMBL/GenBank/DDBJ databases">
        <title>Genomic diversity within the haloalkaliphilic genus Thioalkalivibrio.</title>
        <authorList>
            <person name="Ahn A.-C."/>
            <person name="Meier-Kolthoff J."/>
            <person name="Overmars L."/>
            <person name="Richter M."/>
            <person name="Woyke T."/>
            <person name="Sorokin D.Y."/>
            <person name="Muyzer G."/>
        </authorList>
    </citation>
    <scope>NUCLEOTIDE SEQUENCE [LARGE SCALE GENOMIC DNA]</scope>
    <source>
        <strain evidence="3 4">ALJD</strain>
    </source>
</reference>
<dbReference type="STRING" id="108003.B1C78_15990"/>
<keyword evidence="4" id="KW-1185">Reference proteome</keyword>
<feature type="compositionally biased region" description="Basic and acidic residues" evidence="1">
    <location>
        <begin position="130"/>
        <end position="140"/>
    </location>
</feature>
<dbReference type="Pfam" id="PF10986">
    <property type="entry name" value="ZrgA"/>
    <property type="match status" value="1"/>
</dbReference>
<dbReference type="Proteomes" id="UP000189462">
    <property type="component" value="Unassembled WGS sequence"/>
</dbReference>
<keyword evidence="2" id="KW-0732">Signal</keyword>
<evidence type="ECO:0000313" key="4">
    <source>
        <dbReference type="Proteomes" id="UP000189462"/>
    </source>
</evidence>
<protein>
    <recommendedName>
        <fullName evidence="5">DUF2796 domain-containing protein</fullName>
    </recommendedName>
</protein>
<accession>A0A1V3N9T6</accession>
<comment type="caution">
    <text evidence="3">The sequence shown here is derived from an EMBL/GenBank/DDBJ whole genome shotgun (WGS) entry which is preliminary data.</text>
</comment>
<name>A0A1V3N9T6_9GAMM</name>
<dbReference type="OrthoDB" id="7346546at2"/>
<evidence type="ECO:0000256" key="2">
    <source>
        <dbReference type="SAM" id="SignalP"/>
    </source>
</evidence>